<dbReference type="AlphaFoldDB" id="A0A9P8RUP5"/>
<gene>
    <name evidence="1" type="ORF">SS50377_28618</name>
</gene>
<organism evidence="1 2">
    <name type="scientific">Spironucleus salmonicida</name>
    <dbReference type="NCBI Taxonomy" id="348837"/>
    <lineage>
        <taxon>Eukaryota</taxon>
        <taxon>Metamonada</taxon>
        <taxon>Diplomonadida</taxon>
        <taxon>Hexamitidae</taxon>
        <taxon>Hexamitinae</taxon>
        <taxon>Spironucleus</taxon>
    </lineage>
</organism>
<evidence type="ECO:0000313" key="1">
    <source>
        <dbReference type="EMBL" id="KAH0569662.1"/>
    </source>
</evidence>
<keyword evidence="2" id="KW-1185">Reference proteome</keyword>
<dbReference type="GeneID" id="94302641"/>
<dbReference type="RefSeq" id="XP_067760435.1">
    <property type="nucleotide sequence ID" value="XM_067912378.1"/>
</dbReference>
<comment type="caution">
    <text evidence="1">The sequence shown here is derived from an EMBL/GenBank/DDBJ whole genome shotgun (WGS) entry which is preliminary data.</text>
</comment>
<evidence type="ECO:0000313" key="2">
    <source>
        <dbReference type="Proteomes" id="UP000018208"/>
    </source>
</evidence>
<reference evidence="1 2" key="1">
    <citation type="journal article" date="2014" name="PLoS Genet.">
        <title>The Genome of Spironucleus salmonicida Highlights a Fish Pathogen Adapted to Fluctuating Environments.</title>
        <authorList>
            <person name="Xu F."/>
            <person name="Jerlstrom-Hultqvist J."/>
            <person name="Einarsson E."/>
            <person name="Astvaldsson A."/>
            <person name="Svard S.G."/>
            <person name="Andersson J.O."/>
        </authorList>
    </citation>
    <scope>NUCLEOTIDE SEQUENCE [LARGE SCALE GENOMIC DNA]</scope>
    <source>
        <strain evidence="1 2">ATCC 50377</strain>
    </source>
</reference>
<dbReference type="Proteomes" id="UP000018208">
    <property type="component" value="Unassembled WGS sequence"/>
</dbReference>
<dbReference type="EMBL" id="AUWU02000009">
    <property type="protein sequence ID" value="KAH0569662.1"/>
    <property type="molecule type" value="Genomic_DNA"/>
</dbReference>
<name>A0A9P8RUP5_9EUKA</name>
<dbReference type="KEGG" id="ssao:94302641"/>
<accession>A0A9P8RUP5</accession>
<protein>
    <submittedName>
        <fullName evidence="1">Uncharacterized protein</fullName>
    </submittedName>
</protein>
<sequence length="92" mass="10577">MGEGDGKRCIVNLAGWCLGMFRDFLCIGHLSNLEGQRGWNVLETLVVSYSVFLNQFISLASERFIKNKSSDRKRVMRFGLKIDKLLKDFMDI</sequence>
<proteinExistence type="predicted"/>